<dbReference type="NCBIfam" id="NF040586">
    <property type="entry name" value="FxSxx_TPR"/>
    <property type="match status" value="1"/>
</dbReference>
<comment type="caution">
    <text evidence="1">The sequence shown here is derived from an EMBL/GenBank/DDBJ whole genome shotgun (WGS) entry which is preliminary data.</text>
</comment>
<evidence type="ECO:0000313" key="2">
    <source>
        <dbReference type="Proteomes" id="UP000197174"/>
    </source>
</evidence>
<protein>
    <recommendedName>
        <fullName evidence="3">Tetratricopeptide repeat protein</fullName>
    </recommendedName>
</protein>
<dbReference type="EMBL" id="MZMV01000076">
    <property type="protein sequence ID" value="OWU99613.1"/>
    <property type="molecule type" value="Genomic_DNA"/>
</dbReference>
<dbReference type="SUPFAM" id="SSF48452">
    <property type="entry name" value="TPR-like"/>
    <property type="match status" value="2"/>
</dbReference>
<dbReference type="PANTHER" id="PTHR46082:SF6">
    <property type="entry name" value="AAA+ ATPASE DOMAIN-CONTAINING PROTEIN-RELATED"/>
    <property type="match status" value="1"/>
</dbReference>
<organism evidence="1 2">
    <name type="scientific">Micromonospora wenchangensis</name>
    <dbReference type="NCBI Taxonomy" id="1185415"/>
    <lineage>
        <taxon>Bacteria</taxon>
        <taxon>Bacillati</taxon>
        <taxon>Actinomycetota</taxon>
        <taxon>Actinomycetes</taxon>
        <taxon>Micromonosporales</taxon>
        <taxon>Micromonosporaceae</taxon>
        <taxon>Micromonospora</taxon>
    </lineage>
</organism>
<accession>A0A2D0AWP5</accession>
<reference evidence="1 2" key="1">
    <citation type="submission" date="2017-03" db="EMBL/GenBank/DDBJ databases">
        <title>Whole genome sequence of Micromonospora wenchangensis, isolated from mangrove soil.</title>
        <authorList>
            <person name="Yang H."/>
        </authorList>
    </citation>
    <scope>NUCLEOTIDE SEQUENCE [LARGE SCALE GENOMIC DNA]</scope>
    <source>
        <strain evidence="1 2">CCTCC AA 2012002</strain>
    </source>
</reference>
<evidence type="ECO:0000313" key="1">
    <source>
        <dbReference type="EMBL" id="OWU99613.1"/>
    </source>
</evidence>
<dbReference type="PANTHER" id="PTHR46082">
    <property type="entry name" value="ATP/GTP-BINDING PROTEIN-RELATED"/>
    <property type="match status" value="1"/>
</dbReference>
<dbReference type="AlphaFoldDB" id="A0A2D0AWP5"/>
<dbReference type="Proteomes" id="UP000197174">
    <property type="component" value="Unassembled WGS sequence"/>
</dbReference>
<proteinExistence type="predicted"/>
<gene>
    <name evidence="1" type="ORF">B5D80_29050</name>
</gene>
<evidence type="ECO:0008006" key="3">
    <source>
        <dbReference type="Google" id="ProtNLM"/>
    </source>
</evidence>
<name>A0A2D0AWP5_9ACTN</name>
<dbReference type="InterPro" id="IPR027417">
    <property type="entry name" value="P-loop_NTPase"/>
</dbReference>
<dbReference type="InterPro" id="IPR053137">
    <property type="entry name" value="NLR-like"/>
</dbReference>
<dbReference type="SUPFAM" id="SSF52540">
    <property type="entry name" value="P-loop containing nucleoside triphosphate hydrolases"/>
    <property type="match status" value="1"/>
</dbReference>
<dbReference type="Pfam" id="PF13424">
    <property type="entry name" value="TPR_12"/>
    <property type="match status" value="1"/>
</dbReference>
<dbReference type="Pfam" id="PF13374">
    <property type="entry name" value="TPR_10"/>
    <property type="match status" value="4"/>
</dbReference>
<dbReference type="Gene3D" id="3.40.50.300">
    <property type="entry name" value="P-loop containing nucleotide triphosphate hydrolases"/>
    <property type="match status" value="1"/>
</dbReference>
<dbReference type="InterPro" id="IPR011990">
    <property type="entry name" value="TPR-like_helical_dom_sf"/>
</dbReference>
<dbReference type="Gene3D" id="1.25.40.10">
    <property type="entry name" value="Tetratricopeptide repeat domain"/>
    <property type="match status" value="2"/>
</dbReference>
<sequence>MRNPGFVGREASLGQIRQLLVEHGRAVTRSRDRMGGVGKTQLAIEYAFRFAAEYDVLWLVAAENDELIGGNLAQLAVASGLVGADVTTPAAIKALHAAMQINRRWLLIFDNAEDPNTLAPWFPPRGGHLIITSRNPGWDEFAAPVEVSLFERAESVLLLQSRIPRLPAKAADRLAEALGDLPLAVAQAATVMTETGMPTDEYLDLLAHHTTEILDGGRPGNYPTSLAASIRLSTDRLTQGHPAAAQMLNLCAVLAPEPIPLSLFTQSLALLSEPLASVGRNRLAFYNVVKTIAEHGLAGTSHDGIQIHRLIQAVVRDRNGSHHLTVARDQAATLLAAAVPNDTDDPATWPIWSTLAPHIIAIDPTTTVKYQLREAACQVTLYLLRRGEHQPALLLAERLHQHWLELLGPDDIHTLKAATEHAHALHIRGNFHQAHPMIVDTLVRCRRVLGDDYPQTLRAAHDFGVSLQALAEYARAQTVKEDTLARCRRVLGDDHPDTLGAAVSLAATLYTLGEYAQDRAISEDTLARCRRVLGDDHPNTLRAAMSLSDTLHRLGEHARAKAIKEDTLARCRRVLGDNHPDALSAAAGLAMILDTQGDHAKAQAIKGEVLTRCKEVLGDDHPETLRAAISFAVTLHNRGEYARARAMKEDTLARCRRVLGDDHPETLLSMRSLALTLVESKRVMQARFLIDDTLNRQQRVLGTKHPETKLTSEIRAQIAALIGGTSPAKGSRSRRTGRR</sequence>
<keyword evidence="2" id="KW-1185">Reference proteome</keyword>